<keyword evidence="6 7" id="KW-1015">Disulfide bond</keyword>
<keyword evidence="5" id="KW-0472">Membrane</keyword>
<sequence>MKINNLLLISQLIALSSAGLIRRDNSDKCSCSVNPHNRKDCGYYGITESECVKKGCCWGSTDVNGAPWCFYTASGGKTTDCNNNGNEGKSCEVDIYKREDCGYYGINKSGCESRGCCWAESNVSGIPCRKDCGYLGITKNECEAGGCCWAESETEGIPWCFNQPGKNIKIEKEAITIRFLKPEGWSHVNLWAWDAEENNLYGEVWPGKPIKDLGNGWYSHTFPKDIGYVNVLFNNGVDQTKDIRGIKSSTCLKLFNDNILNTVDCGLDLAMCKISGKERVQCGSDGITAEQCADLNCCYNELAGAPSCFYGSGQPKNTAAGSCNIINPLQRTQCGEANINEKECNRKGCCYNELNGAPSCFNHGPNVPSCIVDVEDREQCGQNGISQNSCESQGCCYDPNAKQCFKKGAKPSIGGGDCVYTVTDLETSETGMKAILDLEGRICQKYDVDFQTLDFEAKFETDTRLHIHVQPTDIKNNPHNVDMPAAAYPFEIENEPLNDLQYSYELTNGQNFQLQVKRNDGSVVFDGMSFIFERQYLELSKKIRSDASIYGFGEVLAPYKRNSQDTQHALFNADNATPIGQNLYGSHPFYIEIIDVIGGNFDMYFFMGPTMDDVVKQYYKVIGAPALLPYWSLGWHQCRYGYEDIWAVENVVANYKKHNIPLDTMWIDIDFMDAYKDFTYNPNKFPVSEVRKFVSDLKRIINIMLI</sequence>
<feature type="disulfide bond" evidence="7">
    <location>
        <begin position="370"/>
        <end position="396"/>
    </location>
</feature>
<feature type="domain" description="P-type" evidence="10">
    <location>
        <begin position="368"/>
        <end position="408"/>
    </location>
</feature>
<accession>A0A1Y1WUB9</accession>
<evidence type="ECO:0000256" key="3">
    <source>
        <dbReference type="ARBA" id="ARBA00007806"/>
    </source>
</evidence>
<dbReference type="SUPFAM" id="SSF57492">
    <property type="entry name" value="Trefoil"/>
    <property type="match status" value="6"/>
</dbReference>
<feature type="disulfide bond" evidence="7">
    <location>
        <begin position="282"/>
        <end position="297"/>
    </location>
</feature>
<dbReference type="InterPro" id="IPR017994">
    <property type="entry name" value="P_trefoil_chordata"/>
</dbReference>
<dbReference type="PANTHER" id="PTHR13826">
    <property type="entry name" value="INTESTINAL TREFOIL FACTOR-RELATED"/>
    <property type="match status" value="1"/>
</dbReference>
<dbReference type="SUPFAM" id="SSF74650">
    <property type="entry name" value="Galactose mutarotase-like"/>
    <property type="match status" value="1"/>
</dbReference>
<dbReference type="Pfam" id="PF16738">
    <property type="entry name" value="CBM26"/>
    <property type="match status" value="1"/>
</dbReference>
<name>A0A1Y1WUB9_9FUNG</name>
<feature type="disulfide bond" evidence="7">
    <location>
        <begin position="101"/>
        <end position="116"/>
    </location>
</feature>
<feature type="domain" description="P-type" evidence="10">
    <location>
        <begin position="321"/>
        <end position="364"/>
    </location>
</feature>
<dbReference type="OrthoDB" id="5839090at2759"/>
<dbReference type="GO" id="GO:0005615">
    <property type="term" value="C:extracellular space"/>
    <property type="evidence" value="ECO:0007669"/>
    <property type="project" value="TreeGrafter"/>
</dbReference>
<evidence type="ECO:0000256" key="7">
    <source>
        <dbReference type="PROSITE-ProRule" id="PRU00779"/>
    </source>
</evidence>
<comment type="subcellular location">
    <subcellularLocation>
        <location evidence="1">Endomembrane system</location>
    </subcellularLocation>
    <subcellularLocation>
        <location evidence="2">Secreted</location>
    </subcellularLocation>
</comment>
<dbReference type="GO" id="GO:0005975">
    <property type="term" value="P:carbohydrate metabolic process"/>
    <property type="evidence" value="ECO:0007669"/>
    <property type="project" value="InterPro"/>
</dbReference>
<dbReference type="Pfam" id="PF01055">
    <property type="entry name" value="Glyco_hydro_31_2nd"/>
    <property type="match status" value="1"/>
</dbReference>
<feature type="disulfide bond" evidence="7">
    <location>
        <begin position="334"/>
        <end position="349"/>
    </location>
</feature>
<dbReference type="InterPro" id="IPR031965">
    <property type="entry name" value="CBM26"/>
</dbReference>
<dbReference type="CDD" id="cd00111">
    <property type="entry name" value="Trefoil"/>
    <property type="match status" value="6"/>
</dbReference>
<feature type="domain" description="P-type" evidence="10">
    <location>
        <begin position="27"/>
        <end position="73"/>
    </location>
</feature>
<evidence type="ECO:0000256" key="9">
    <source>
        <dbReference type="SAM" id="SignalP"/>
    </source>
</evidence>
<evidence type="ECO:0000256" key="5">
    <source>
        <dbReference type="ARBA" id="ARBA00023136"/>
    </source>
</evidence>
<dbReference type="InterPro" id="IPR000322">
    <property type="entry name" value="Glyco_hydro_31_TIM"/>
</dbReference>
<dbReference type="PANTHER" id="PTHR13826:SF14">
    <property type="entry name" value="TREFOIL FACTOR 2"/>
    <property type="match status" value="1"/>
</dbReference>
<dbReference type="Pfam" id="PF13802">
    <property type="entry name" value="Gal_mutarotas_2"/>
    <property type="match status" value="1"/>
</dbReference>
<keyword evidence="8" id="KW-0378">Hydrolase</keyword>
<comment type="similarity">
    <text evidence="3 8">Belongs to the glycosyl hydrolase 31 family.</text>
</comment>
<dbReference type="InterPro" id="IPR011013">
    <property type="entry name" value="Gal_mutarotase_sf_dom"/>
</dbReference>
<dbReference type="GO" id="GO:0004553">
    <property type="term" value="F:hydrolase activity, hydrolyzing O-glycosyl compounds"/>
    <property type="evidence" value="ECO:0007669"/>
    <property type="project" value="InterPro"/>
</dbReference>
<dbReference type="GO" id="GO:0030246">
    <property type="term" value="F:carbohydrate binding"/>
    <property type="evidence" value="ECO:0007669"/>
    <property type="project" value="InterPro"/>
</dbReference>
<feature type="domain" description="P-type" evidence="10">
    <location>
        <begin position="89"/>
        <end position="164"/>
    </location>
</feature>
<keyword evidence="8" id="KW-0326">Glycosidase</keyword>
<dbReference type="InterPro" id="IPR013783">
    <property type="entry name" value="Ig-like_fold"/>
</dbReference>
<evidence type="ECO:0000313" key="12">
    <source>
        <dbReference type="Proteomes" id="UP000193944"/>
    </source>
</evidence>
<keyword evidence="4" id="KW-0964">Secreted</keyword>
<dbReference type="Gene3D" id="3.20.20.80">
    <property type="entry name" value="Glycosidases"/>
    <property type="match status" value="1"/>
</dbReference>
<evidence type="ECO:0000256" key="8">
    <source>
        <dbReference type="RuleBase" id="RU361185"/>
    </source>
</evidence>
<dbReference type="Gene3D" id="2.60.40.1760">
    <property type="entry name" value="glycosyl hydrolase (family 31)"/>
    <property type="match status" value="2"/>
</dbReference>
<reference evidence="11 12" key="2">
    <citation type="submission" date="2016-08" db="EMBL/GenBank/DDBJ databases">
        <title>Pervasive Adenine N6-methylation of Active Genes in Fungi.</title>
        <authorList>
            <consortium name="DOE Joint Genome Institute"/>
            <person name="Mondo S.J."/>
            <person name="Dannebaum R.O."/>
            <person name="Kuo R.C."/>
            <person name="Labutti K."/>
            <person name="Haridas S."/>
            <person name="Kuo A."/>
            <person name="Salamov A."/>
            <person name="Ahrendt S.R."/>
            <person name="Lipzen A."/>
            <person name="Sullivan W."/>
            <person name="Andreopoulos W.B."/>
            <person name="Clum A."/>
            <person name="Lindquist E."/>
            <person name="Daum C."/>
            <person name="Ramamoorthy G.K."/>
            <person name="Gryganskyi A."/>
            <person name="Culley D."/>
            <person name="Magnuson J.K."/>
            <person name="James T.Y."/>
            <person name="O'Malley M.A."/>
            <person name="Stajich J.E."/>
            <person name="Spatafora J.W."/>
            <person name="Visel A."/>
            <person name="Grigoriev I.V."/>
        </authorList>
    </citation>
    <scope>NUCLEOTIDE SEQUENCE [LARGE SCALE GENOMIC DNA]</scope>
    <source>
        <strain evidence="11 12">S4</strain>
    </source>
</reference>
<evidence type="ECO:0000256" key="4">
    <source>
        <dbReference type="ARBA" id="ARBA00022525"/>
    </source>
</evidence>
<dbReference type="SUPFAM" id="SSF51445">
    <property type="entry name" value="(Trans)glycosidases"/>
    <property type="match status" value="1"/>
</dbReference>
<evidence type="ECO:0000256" key="1">
    <source>
        <dbReference type="ARBA" id="ARBA00004308"/>
    </source>
</evidence>
<dbReference type="GO" id="GO:0012505">
    <property type="term" value="C:endomembrane system"/>
    <property type="evidence" value="ECO:0007669"/>
    <property type="project" value="UniProtKB-SubCell"/>
</dbReference>
<feature type="signal peptide" evidence="9">
    <location>
        <begin position="1"/>
        <end position="18"/>
    </location>
</feature>
<protein>
    <recommendedName>
        <fullName evidence="10">P-type domain-containing protein</fullName>
    </recommendedName>
</protein>
<proteinExistence type="inferred from homology"/>
<dbReference type="AlphaFoldDB" id="A0A1Y1WUB9"/>
<dbReference type="PROSITE" id="PS00025">
    <property type="entry name" value="P_TREFOIL_1"/>
    <property type="match status" value="3"/>
</dbReference>
<dbReference type="InterPro" id="IPR000519">
    <property type="entry name" value="P_trefoil_dom"/>
</dbReference>
<comment type="caution">
    <text evidence="7">Lacks conserved residue(s) required for the propagation of feature annotation.</text>
</comment>
<dbReference type="InterPro" id="IPR017853">
    <property type="entry name" value="GH"/>
</dbReference>
<feature type="disulfide bond" evidence="7">
    <location>
        <begin position="91"/>
        <end position="117"/>
    </location>
</feature>
<dbReference type="PROSITE" id="PS51448">
    <property type="entry name" value="P_TREFOIL_2"/>
    <property type="match status" value="5"/>
</dbReference>
<evidence type="ECO:0000256" key="6">
    <source>
        <dbReference type="ARBA" id="ARBA00023157"/>
    </source>
</evidence>
<dbReference type="InterPro" id="IPR025887">
    <property type="entry name" value="Glyco_hydro_31_N_dom"/>
</dbReference>
<dbReference type="Gene3D" id="2.60.40.10">
    <property type="entry name" value="Immunoglobulins"/>
    <property type="match status" value="1"/>
</dbReference>
<dbReference type="Pfam" id="PF00088">
    <property type="entry name" value="Trefoil"/>
    <property type="match status" value="6"/>
</dbReference>
<dbReference type="CDD" id="cd14752">
    <property type="entry name" value="GH31_N"/>
    <property type="match status" value="1"/>
</dbReference>
<gene>
    <name evidence="11" type="ORF">BCR32DRAFT_270943</name>
</gene>
<dbReference type="Proteomes" id="UP000193944">
    <property type="component" value="Unassembled WGS sequence"/>
</dbReference>
<keyword evidence="9" id="KW-0732">Signal</keyword>
<dbReference type="SMART" id="SM00018">
    <property type="entry name" value="PD"/>
    <property type="match status" value="6"/>
</dbReference>
<dbReference type="InterPro" id="IPR044913">
    <property type="entry name" value="P_trefoil_dom_sf"/>
</dbReference>
<evidence type="ECO:0000256" key="2">
    <source>
        <dbReference type="ARBA" id="ARBA00004613"/>
    </source>
</evidence>
<organism evidence="11 12">
    <name type="scientific">Anaeromyces robustus</name>
    <dbReference type="NCBI Taxonomy" id="1754192"/>
    <lineage>
        <taxon>Eukaryota</taxon>
        <taxon>Fungi</taxon>
        <taxon>Fungi incertae sedis</taxon>
        <taxon>Chytridiomycota</taxon>
        <taxon>Chytridiomycota incertae sedis</taxon>
        <taxon>Neocallimastigomycetes</taxon>
        <taxon>Neocallimastigales</taxon>
        <taxon>Neocallimastigaceae</taxon>
        <taxon>Anaeromyces</taxon>
    </lineage>
</organism>
<dbReference type="Gene3D" id="4.10.110.10">
    <property type="entry name" value="Spasmolytic Protein, domain 1"/>
    <property type="match status" value="6"/>
</dbReference>
<feature type="chain" id="PRO_5012101403" description="P-type domain-containing protein" evidence="9">
    <location>
        <begin position="19"/>
        <end position="706"/>
    </location>
</feature>
<evidence type="ECO:0000259" key="10">
    <source>
        <dbReference type="PROSITE" id="PS51448"/>
    </source>
</evidence>
<dbReference type="STRING" id="1754192.A0A1Y1WUB9"/>
<keyword evidence="12" id="KW-1185">Reference proteome</keyword>
<feature type="domain" description="P-type" evidence="10">
    <location>
        <begin position="270"/>
        <end position="312"/>
    </location>
</feature>
<comment type="caution">
    <text evidence="11">The sequence shown here is derived from an EMBL/GenBank/DDBJ whole genome shotgun (WGS) entry which is preliminary data.</text>
</comment>
<feature type="disulfide bond" evidence="7">
    <location>
        <begin position="41"/>
        <end position="56"/>
    </location>
</feature>
<dbReference type="InterPro" id="IPR017957">
    <property type="entry name" value="P_trefoil_CS"/>
</dbReference>
<feature type="disulfide bond" evidence="7">
    <location>
        <begin position="272"/>
        <end position="298"/>
    </location>
</feature>
<evidence type="ECO:0000313" key="11">
    <source>
        <dbReference type="EMBL" id="ORX76995.1"/>
    </source>
</evidence>
<dbReference type="EMBL" id="MCFG01000269">
    <property type="protein sequence ID" value="ORX76995.1"/>
    <property type="molecule type" value="Genomic_DNA"/>
</dbReference>
<reference evidence="11 12" key="1">
    <citation type="submission" date="2016-08" db="EMBL/GenBank/DDBJ databases">
        <title>A Parts List for Fungal Cellulosomes Revealed by Comparative Genomics.</title>
        <authorList>
            <consortium name="DOE Joint Genome Institute"/>
            <person name="Haitjema C.H."/>
            <person name="Gilmore S.P."/>
            <person name="Henske J.K."/>
            <person name="Solomon K.V."/>
            <person name="De Groot R."/>
            <person name="Kuo A."/>
            <person name="Mondo S.J."/>
            <person name="Salamov A.A."/>
            <person name="Labutti K."/>
            <person name="Zhao Z."/>
            <person name="Chiniquy J."/>
            <person name="Barry K."/>
            <person name="Brewer H.M."/>
            <person name="Purvine S.O."/>
            <person name="Wright A.T."/>
            <person name="Boxma B."/>
            <person name="Van Alen T."/>
            <person name="Hackstein J.H."/>
            <person name="Baker S.E."/>
            <person name="Grigoriev I.V."/>
            <person name="O'Malley M.A."/>
        </authorList>
    </citation>
    <scope>NUCLEOTIDE SEQUENCE [LARGE SCALE GENOMIC DNA]</scope>
    <source>
        <strain evidence="11 12">S4</strain>
    </source>
</reference>
<feature type="disulfide bond" evidence="7">
    <location>
        <begin position="380"/>
        <end position="395"/>
    </location>
</feature>